<dbReference type="InterPro" id="IPR001647">
    <property type="entry name" value="HTH_TetR"/>
</dbReference>
<evidence type="ECO:0000256" key="4">
    <source>
        <dbReference type="PROSITE-ProRule" id="PRU00335"/>
    </source>
</evidence>
<keyword evidence="7" id="KW-1185">Reference proteome</keyword>
<name>A0ABS1SB27_9RHOB</name>
<dbReference type="Proteomes" id="UP000644749">
    <property type="component" value="Unassembled WGS sequence"/>
</dbReference>
<sequence>MLDEEGTPGLTLRRIAARAGVSHAAPAHHFGGLPGLRDAIATHGFRSFRHELVTALEGVPADADPFQHLLTVNLAYIGFARRRAALFRLMFDQLPTEDSTLREIARATYVVLRDRCTPFVRDRPAAPLQTSVWSMTHGFAMLNMDQPYPPESPVQVSSYEDALRLLVG</sequence>
<evidence type="ECO:0000259" key="5">
    <source>
        <dbReference type="PROSITE" id="PS50977"/>
    </source>
</evidence>
<feature type="DNA-binding region" description="H-T-H motif" evidence="4">
    <location>
        <begin position="11"/>
        <end position="30"/>
    </location>
</feature>
<comment type="caution">
    <text evidence="6">The sequence shown here is derived from an EMBL/GenBank/DDBJ whole genome shotgun (WGS) entry which is preliminary data.</text>
</comment>
<dbReference type="Gene3D" id="1.10.357.10">
    <property type="entry name" value="Tetracycline Repressor, domain 2"/>
    <property type="match status" value="1"/>
</dbReference>
<evidence type="ECO:0000313" key="6">
    <source>
        <dbReference type="EMBL" id="MBL3674917.1"/>
    </source>
</evidence>
<evidence type="ECO:0000256" key="3">
    <source>
        <dbReference type="ARBA" id="ARBA00023163"/>
    </source>
</evidence>
<dbReference type="EMBL" id="JAESHT010000015">
    <property type="protein sequence ID" value="MBL3674917.1"/>
    <property type="molecule type" value="Genomic_DNA"/>
</dbReference>
<keyword evidence="1" id="KW-0805">Transcription regulation</keyword>
<gene>
    <name evidence="6" type="ORF">JL111_15660</name>
</gene>
<reference evidence="6 7" key="1">
    <citation type="submission" date="2021-01" db="EMBL/GenBank/DDBJ databases">
        <title>011410 draft genome.</title>
        <authorList>
            <person name="Lang L."/>
        </authorList>
    </citation>
    <scope>NUCLEOTIDE SEQUENCE [LARGE SCALE GENOMIC DNA]</scope>
    <source>
        <strain evidence="6 7">KCTC 42845</strain>
    </source>
</reference>
<protein>
    <submittedName>
        <fullName evidence="6">TetR/AcrR family transcriptional regulator</fullName>
    </submittedName>
</protein>
<dbReference type="InterPro" id="IPR009057">
    <property type="entry name" value="Homeodomain-like_sf"/>
</dbReference>
<dbReference type="PROSITE" id="PS50977">
    <property type="entry name" value="HTH_TETR_2"/>
    <property type="match status" value="1"/>
</dbReference>
<organism evidence="6 7">
    <name type="scientific">Paracoccus aerius</name>
    <dbReference type="NCBI Taxonomy" id="1915382"/>
    <lineage>
        <taxon>Bacteria</taxon>
        <taxon>Pseudomonadati</taxon>
        <taxon>Pseudomonadota</taxon>
        <taxon>Alphaproteobacteria</taxon>
        <taxon>Rhodobacterales</taxon>
        <taxon>Paracoccaceae</taxon>
        <taxon>Paracoccus</taxon>
    </lineage>
</organism>
<dbReference type="InterPro" id="IPR036271">
    <property type="entry name" value="Tet_transcr_reg_TetR-rel_C_sf"/>
</dbReference>
<keyword evidence="3" id="KW-0804">Transcription</keyword>
<dbReference type="Pfam" id="PF13305">
    <property type="entry name" value="TetR_C_33"/>
    <property type="match status" value="1"/>
</dbReference>
<accession>A0ABS1SB27</accession>
<dbReference type="SUPFAM" id="SSF48498">
    <property type="entry name" value="Tetracyclin repressor-like, C-terminal domain"/>
    <property type="match status" value="1"/>
</dbReference>
<proteinExistence type="predicted"/>
<evidence type="ECO:0000256" key="2">
    <source>
        <dbReference type="ARBA" id="ARBA00023125"/>
    </source>
</evidence>
<evidence type="ECO:0000256" key="1">
    <source>
        <dbReference type="ARBA" id="ARBA00023015"/>
    </source>
</evidence>
<keyword evidence="2 4" id="KW-0238">DNA-binding</keyword>
<feature type="domain" description="HTH tetR-type" evidence="5">
    <location>
        <begin position="1"/>
        <end position="48"/>
    </location>
</feature>
<dbReference type="SUPFAM" id="SSF46689">
    <property type="entry name" value="Homeodomain-like"/>
    <property type="match status" value="1"/>
</dbReference>
<dbReference type="InterPro" id="IPR025996">
    <property type="entry name" value="MT1864/Rv1816-like_C"/>
</dbReference>
<evidence type="ECO:0000313" key="7">
    <source>
        <dbReference type="Proteomes" id="UP000644749"/>
    </source>
</evidence>